<feature type="compositionally biased region" description="Polar residues" evidence="1">
    <location>
        <begin position="310"/>
        <end position="334"/>
    </location>
</feature>
<feature type="compositionally biased region" description="Low complexity" evidence="1">
    <location>
        <begin position="437"/>
        <end position="451"/>
    </location>
</feature>
<feature type="compositionally biased region" description="Polar residues" evidence="1">
    <location>
        <begin position="347"/>
        <end position="380"/>
    </location>
</feature>
<dbReference type="AlphaFoldDB" id="A0AAI8Z390"/>
<feature type="region of interest" description="Disordered" evidence="1">
    <location>
        <begin position="432"/>
        <end position="452"/>
    </location>
</feature>
<organism evidence="2 3">
    <name type="scientific">Lecanosticta acicola</name>
    <dbReference type="NCBI Taxonomy" id="111012"/>
    <lineage>
        <taxon>Eukaryota</taxon>
        <taxon>Fungi</taxon>
        <taxon>Dikarya</taxon>
        <taxon>Ascomycota</taxon>
        <taxon>Pezizomycotina</taxon>
        <taxon>Dothideomycetes</taxon>
        <taxon>Dothideomycetidae</taxon>
        <taxon>Mycosphaerellales</taxon>
        <taxon>Mycosphaerellaceae</taxon>
        <taxon>Lecanosticta</taxon>
    </lineage>
</organism>
<gene>
    <name evidence="2" type="ORF">LECACI_7A007018</name>
</gene>
<keyword evidence="3" id="KW-1185">Reference proteome</keyword>
<accession>A0AAI8Z390</accession>
<feature type="region of interest" description="Disordered" evidence="1">
    <location>
        <begin position="118"/>
        <end position="292"/>
    </location>
</feature>
<proteinExistence type="predicted"/>
<evidence type="ECO:0000313" key="3">
    <source>
        <dbReference type="Proteomes" id="UP001296104"/>
    </source>
</evidence>
<dbReference type="EMBL" id="CAVMBE010000054">
    <property type="protein sequence ID" value="CAK4031860.1"/>
    <property type="molecule type" value="Genomic_DNA"/>
</dbReference>
<feature type="compositionally biased region" description="Polar residues" evidence="1">
    <location>
        <begin position="270"/>
        <end position="281"/>
    </location>
</feature>
<reference evidence="2" key="1">
    <citation type="submission" date="2023-11" db="EMBL/GenBank/DDBJ databases">
        <authorList>
            <person name="Alioto T."/>
            <person name="Alioto T."/>
            <person name="Gomez Garrido J."/>
        </authorList>
    </citation>
    <scope>NUCLEOTIDE SEQUENCE</scope>
</reference>
<name>A0AAI8Z390_9PEZI</name>
<comment type="caution">
    <text evidence="2">The sequence shown here is derived from an EMBL/GenBank/DDBJ whole genome shotgun (WGS) entry which is preliminary data.</text>
</comment>
<protein>
    <submittedName>
        <fullName evidence="2">Uncharacterized protein</fullName>
    </submittedName>
</protein>
<dbReference type="Proteomes" id="UP001296104">
    <property type="component" value="Unassembled WGS sequence"/>
</dbReference>
<evidence type="ECO:0000313" key="2">
    <source>
        <dbReference type="EMBL" id="CAK4031860.1"/>
    </source>
</evidence>
<feature type="region of interest" description="Disordered" evidence="1">
    <location>
        <begin position="304"/>
        <end position="380"/>
    </location>
</feature>
<feature type="compositionally biased region" description="Low complexity" evidence="1">
    <location>
        <begin position="143"/>
        <end position="152"/>
    </location>
</feature>
<sequence>MAMIKASFTEHYPIELHYVKALFGQGQYRQCIQACRDIIQLQPLHENVQEQPLRATFISFYLGLCHDQIARVMHHHSVAKLPAFTAAEQFYLEAIGALPTAEHVQSLCTRLAAIRENDPFRDHSSQNSPAEPPDRLPRPPSFPASSLASSSPLSPPSLPKDRRSMLSPKSCQSDLEDLESHASFSEIMTPSRMPPRQSSRISFLGRPDSSRQLPRDISRMSLLEDTSAPKRLSRDISRMSLLGPHPEPRRMQREASMTQGLLRPIRPGSPTRQPSSHSYSRTVAKPQPKLPKIATRAKTAPHLGAVFENSPPNNWRTSPVSPVSPTNWRTSPVSPVSRADSPLHFSDASTTSALSPQTPVKNSPSRPASPTFSDIDGNDTNSFDESKCLRILDHTRDLRLQLHFHVACVQQIIAQLQAEQADRMGNRLAAPTDKHFSSPIQPASAPAAKPPGGIQQARSYWSFVPEDLKVTAKQIRIYEGRTRRWERKRFDPTRYRDLCEKALAEL</sequence>
<evidence type="ECO:0000256" key="1">
    <source>
        <dbReference type="SAM" id="MobiDB-lite"/>
    </source>
</evidence>